<protein>
    <submittedName>
        <fullName evidence="1">DUF3750 domain-containing protein</fullName>
    </submittedName>
</protein>
<organism evidence="1 2">
    <name type="scientific">Thalassomonas actiniarum</name>
    <dbReference type="NCBI Taxonomy" id="485447"/>
    <lineage>
        <taxon>Bacteria</taxon>
        <taxon>Pseudomonadati</taxon>
        <taxon>Pseudomonadota</taxon>
        <taxon>Gammaproteobacteria</taxon>
        <taxon>Alteromonadales</taxon>
        <taxon>Colwelliaceae</taxon>
        <taxon>Thalassomonas</taxon>
    </lineage>
</organism>
<dbReference type="EMBL" id="CP059735">
    <property type="protein sequence ID" value="WDE01366.1"/>
    <property type="molecule type" value="Genomic_DNA"/>
</dbReference>
<dbReference type="Pfam" id="PF12570">
    <property type="entry name" value="DUF3750"/>
    <property type="match status" value="1"/>
</dbReference>
<dbReference type="InterPro" id="IPR022224">
    <property type="entry name" value="DUF3750"/>
</dbReference>
<accession>A0AAF0C5Q6</accession>
<evidence type="ECO:0000313" key="1">
    <source>
        <dbReference type="EMBL" id="WDE01366.1"/>
    </source>
</evidence>
<reference evidence="1 2" key="1">
    <citation type="journal article" date="2015" name="Genome Announc.">
        <title>Draft Genome Sequences of Marine Isolates of Thalassomonas viridans and Thalassomonas actiniarum.</title>
        <authorList>
            <person name="Olonade I."/>
            <person name="van Zyl L.J."/>
            <person name="Trindade M."/>
        </authorList>
    </citation>
    <scope>NUCLEOTIDE SEQUENCE [LARGE SCALE GENOMIC DNA]</scope>
    <source>
        <strain evidence="1 2">A5K-106</strain>
    </source>
</reference>
<evidence type="ECO:0000313" key="2">
    <source>
        <dbReference type="Proteomes" id="UP000032568"/>
    </source>
</evidence>
<dbReference type="RefSeq" id="WP_063888683.1">
    <property type="nucleotide sequence ID" value="NZ_CP059735.1"/>
</dbReference>
<gene>
    <name evidence="1" type="ORF">SG35_012405</name>
</gene>
<sequence length="203" mass="23094">MTVITETTAASVELRAAKIPGAVGIIADHYWFVIDKGGDSHRQRWEVWQHKNVGGQSWYYLHKNLKECESGVGNGPSRVEYRWRGAKAANLIRVIEASPEQYPHLGLYRYWPGPNSNTYVQWILDQAKITEIPGPSAIGKDYLGIMGSKLTRQGILISTPVIGVDFVWGNYVTFQLATLPFGWTFKPFRLVYPGLRWQQNENR</sequence>
<keyword evidence="2" id="KW-1185">Reference proteome</keyword>
<name>A0AAF0C5Q6_9GAMM</name>
<reference evidence="1 2" key="2">
    <citation type="journal article" date="2022" name="Mar. Drugs">
        <title>Bioassay-Guided Fractionation Leads to the Detection of Cholic Acid Generated by the Rare Thalassomonas sp.</title>
        <authorList>
            <person name="Pheiffer F."/>
            <person name="Schneider Y.K."/>
            <person name="Hansen E.H."/>
            <person name="Andersen J.H."/>
            <person name="Isaksson J."/>
            <person name="Busche T."/>
            <person name="R C."/>
            <person name="Kalinowski J."/>
            <person name="Zyl L.V."/>
            <person name="Trindade M."/>
        </authorList>
    </citation>
    <scope>NUCLEOTIDE SEQUENCE [LARGE SCALE GENOMIC DNA]</scope>
    <source>
        <strain evidence="1 2">A5K-106</strain>
    </source>
</reference>
<dbReference type="AlphaFoldDB" id="A0AAF0C5Q6"/>
<proteinExistence type="predicted"/>
<dbReference type="KEGG" id="tact:SG35_012405"/>
<dbReference type="Proteomes" id="UP000032568">
    <property type="component" value="Chromosome"/>
</dbReference>